<dbReference type="PATRIC" id="fig|992024.3.peg.853"/>
<comment type="caution">
    <text evidence="1">The sequence shown here is derived from an EMBL/GenBank/DDBJ whole genome shotgun (WGS) entry which is preliminary data.</text>
</comment>
<dbReference type="EMBL" id="AKNS01000005">
    <property type="protein sequence ID" value="EJB29742.1"/>
    <property type="molecule type" value="Genomic_DNA"/>
</dbReference>
<gene>
    <name evidence="1" type="ORF">HPNQ4200_0880</name>
</gene>
<sequence>MFNNDYYFIALFSKPLKPLNQLNETSPIMQEMLKDLF</sequence>
<dbReference type="Proteomes" id="UP000003358">
    <property type="component" value="Unassembled WGS sequence"/>
</dbReference>
<protein>
    <submittedName>
        <fullName evidence="1">Uncharacterized protein</fullName>
    </submittedName>
</protein>
<organism evidence="1 2">
    <name type="scientific">Helicobacter pylori NQ4200</name>
    <dbReference type="NCBI Taxonomy" id="992024"/>
    <lineage>
        <taxon>Bacteria</taxon>
        <taxon>Pseudomonadati</taxon>
        <taxon>Campylobacterota</taxon>
        <taxon>Epsilonproteobacteria</taxon>
        <taxon>Campylobacterales</taxon>
        <taxon>Helicobacteraceae</taxon>
        <taxon>Helicobacter</taxon>
    </lineage>
</organism>
<proteinExistence type="predicted"/>
<reference evidence="1 2" key="1">
    <citation type="journal article" date="2013" name="Pathog. Dis.">
        <title>Genome sequences of 65 Helicobacter pylori strains isolated from asymptomatic individuals and patients with gastric cancer, peptic ulcer disease, or gastritis.</title>
        <authorList>
            <person name="Blanchard T.G."/>
            <person name="Czinn S.J."/>
            <person name="Correa P."/>
            <person name="Nakazawa T."/>
            <person name="Keelan M."/>
            <person name="Morningstar L."/>
            <person name="Santana-Cruz I."/>
            <person name="Maroo A."/>
            <person name="McCracken C."/>
            <person name="Shefchek K."/>
            <person name="Daugherty S."/>
            <person name="Song Y."/>
            <person name="Fraser C.M."/>
            <person name="Fricke W.F."/>
        </authorList>
    </citation>
    <scope>NUCLEOTIDE SEQUENCE [LARGE SCALE GENOMIC DNA]</scope>
    <source>
        <strain evidence="1 2">NQ4200</strain>
    </source>
</reference>
<evidence type="ECO:0000313" key="1">
    <source>
        <dbReference type="EMBL" id="EJB29742.1"/>
    </source>
</evidence>
<accession>J0IWX6</accession>
<evidence type="ECO:0000313" key="2">
    <source>
        <dbReference type="Proteomes" id="UP000003358"/>
    </source>
</evidence>
<dbReference type="AlphaFoldDB" id="J0IWX6"/>
<name>J0IWX6_HELPX</name>